<feature type="transmembrane region" description="Helical" evidence="1">
    <location>
        <begin position="86"/>
        <end position="104"/>
    </location>
</feature>
<reference evidence="2 3" key="1">
    <citation type="submission" date="2018-02" db="EMBL/GenBank/DDBJ databases">
        <title>Genomic Encyclopedia of Archaeal and Bacterial Type Strains, Phase II (KMG-II): from individual species to whole genera.</title>
        <authorList>
            <person name="Goeker M."/>
        </authorList>
    </citation>
    <scope>NUCLEOTIDE SEQUENCE [LARGE SCALE GENOMIC DNA]</scope>
    <source>
        <strain evidence="2 3">DSM 22857</strain>
    </source>
</reference>
<organism evidence="2 3">
    <name type="scientific">Kineococcus xinjiangensis</name>
    <dbReference type="NCBI Taxonomy" id="512762"/>
    <lineage>
        <taxon>Bacteria</taxon>
        <taxon>Bacillati</taxon>
        <taxon>Actinomycetota</taxon>
        <taxon>Actinomycetes</taxon>
        <taxon>Kineosporiales</taxon>
        <taxon>Kineosporiaceae</taxon>
        <taxon>Kineococcus</taxon>
    </lineage>
</organism>
<dbReference type="OrthoDB" id="1524823at2"/>
<keyword evidence="1" id="KW-0472">Membrane</keyword>
<feature type="transmembrane region" description="Helical" evidence="1">
    <location>
        <begin position="57"/>
        <end position="79"/>
    </location>
</feature>
<protein>
    <recommendedName>
        <fullName evidence="4">Tryptophan-associated transmembrane protein</fullName>
    </recommendedName>
</protein>
<evidence type="ECO:0000256" key="1">
    <source>
        <dbReference type="SAM" id="Phobius"/>
    </source>
</evidence>
<dbReference type="Proteomes" id="UP000239485">
    <property type="component" value="Unassembled WGS sequence"/>
</dbReference>
<name>A0A2S6IEF4_9ACTN</name>
<dbReference type="RefSeq" id="WP_104434412.1">
    <property type="nucleotide sequence ID" value="NZ_PTJD01000013.1"/>
</dbReference>
<dbReference type="EMBL" id="PTJD01000013">
    <property type="protein sequence ID" value="PPK92598.1"/>
    <property type="molecule type" value="Genomic_DNA"/>
</dbReference>
<evidence type="ECO:0008006" key="4">
    <source>
        <dbReference type="Google" id="ProtNLM"/>
    </source>
</evidence>
<comment type="caution">
    <text evidence="2">The sequence shown here is derived from an EMBL/GenBank/DDBJ whole genome shotgun (WGS) entry which is preliminary data.</text>
</comment>
<accession>A0A2S6IEF4</accession>
<keyword evidence="1" id="KW-1133">Transmembrane helix</keyword>
<evidence type="ECO:0000313" key="2">
    <source>
        <dbReference type="EMBL" id="PPK92598.1"/>
    </source>
</evidence>
<evidence type="ECO:0000313" key="3">
    <source>
        <dbReference type="Proteomes" id="UP000239485"/>
    </source>
</evidence>
<dbReference type="AlphaFoldDB" id="A0A2S6IEF4"/>
<keyword evidence="1" id="KW-0812">Transmembrane</keyword>
<sequence>MSLRHVNIPRPSPPTAVATALTVGVAAFQIALASGAPWGAAAWGGTNPGTLPPGLRAASAGSALVYAGLAVTLASGLVPGARRRRILTVAAGAMVLGTVLNLASPSGVERALWTPVAAALAASLWLARADADLTHRP</sequence>
<keyword evidence="3" id="KW-1185">Reference proteome</keyword>
<gene>
    <name evidence="2" type="ORF">CLV92_11327</name>
</gene>
<proteinExistence type="predicted"/>